<proteinExistence type="inferred from homology"/>
<evidence type="ECO:0000256" key="1">
    <source>
        <dbReference type="ARBA" id="ARBA00010396"/>
    </source>
</evidence>
<protein>
    <recommendedName>
        <fullName evidence="6">Ribosomal RNA small subunit methyltransferase H</fullName>
        <ecNumber evidence="6">2.1.1.199</ecNumber>
    </recommendedName>
    <alternativeName>
        <fullName evidence="6">16S rRNA m(4)C1402 methyltransferase</fullName>
    </alternativeName>
    <alternativeName>
        <fullName evidence="6">rRNA (cytosine-N(4)-)-methyltransferase RsmH</fullName>
    </alternativeName>
</protein>
<comment type="similarity">
    <text evidence="1 6">Belongs to the methyltransferase superfamily. RsmH family.</text>
</comment>
<accession>A0A1F8AQ12</accession>
<dbReference type="InterPro" id="IPR029063">
    <property type="entry name" value="SAM-dependent_MTases_sf"/>
</dbReference>
<keyword evidence="2 6" id="KW-0698">rRNA processing</keyword>
<feature type="binding site" evidence="6">
    <location>
        <position position="58"/>
    </location>
    <ligand>
        <name>S-adenosyl-L-methionine</name>
        <dbReference type="ChEBI" id="CHEBI:59789"/>
    </ligand>
</feature>
<comment type="subcellular location">
    <subcellularLocation>
        <location evidence="6">Cytoplasm</location>
    </subcellularLocation>
</comment>
<evidence type="ECO:0000313" key="8">
    <source>
        <dbReference type="Proteomes" id="UP000178603"/>
    </source>
</evidence>
<feature type="binding site" evidence="6">
    <location>
        <begin position="41"/>
        <end position="43"/>
    </location>
    <ligand>
        <name>S-adenosyl-L-methionine</name>
        <dbReference type="ChEBI" id="CHEBI:59789"/>
    </ligand>
</feature>
<dbReference type="CDD" id="cd02440">
    <property type="entry name" value="AdoMet_MTases"/>
    <property type="match status" value="1"/>
</dbReference>
<organism evidence="7 8">
    <name type="scientific">Candidatus Woesebacteria bacterium RIFCSPHIGHO2_12_FULL_41_24</name>
    <dbReference type="NCBI Taxonomy" id="1802510"/>
    <lineage>
        <taxon>Bacteria</taxon>
        <taxon>Candidatus Woeseibacteriota</taxon>
    </lineage>
</organism>
<dbReference type="SUPFAM" id="SSF81799">
    <property type="entry name" value="Putative methyltransferase TM0872, insert domain"/>
    <property type="match status" value="1"/>
</dbReference>
<dbReference type="InterPro" id="IPR002903">
    <property type="entry name" value="RsmH"/>
</dbReference>
<feature type="binding site" evidence="6">
    <location>
        <position position="104"/>
    </location>
    <ligand>
        <name>S-adenosyl-L-methionine</name>
        <dbReference type="ChEBI" id="CHEBI:59789"/>
    </ligand>
</feature>
<keyword evidence="4 6" id="KW-0808">Transferase</keyword>
<keyword evidence="5 6" id="KW-0949">S-adenosyl-L-methionine</keyword>
<dbReference type="Pfam" id="PF01795">
    <property type="entry name" value="Methyltransf_5"/>
    <property type="match status" value="1"/>
</dbReference>
<evidence type="ECO:0000313" key="7">
    <source>
        <dbReference type="EMBL" id="OGM53844.1"/>
    </source>
</evidence>
<evidence type="ECO:0000256" key="6">
    <source>
        <dbReference type="HAMAP-Rule" id="MF_01007"/>
    </source>
</evidence>
<dbReference type="Gene3D" id="3.40.50.150">
    <property type="entry name" value="Vaccinia Virus protein VP39"/>
    <property type="match status" value="1"/>
</dbReference>
<dbReference type="InterPro" id="IPR023397">
    <property type="entry name" value="SAM-dep_MeTrfase_MraW_recog"/>
</dbReference>
<comment type="catalytic activity">
    <reaction evidence="6">
        <text>cytidine(1402) in 16S rRNA + S-adenosyl-L-methionine = N(4)-methylcytidine(1402) in 16S rRNA + S-adenosyl-L-homocysteine + H(+)</text>
        <dbReference type="Rhea" id="RHEA:42928"/>
        <dbReference type="Rhea" id="RHEA-COMP:10286"/>
        <dbReference type="Rhea" id="RHEA-COMP:10287"/>
        <dbReference type="ChEBI" id="CHEBI:15378"/>
        <dbReference type="ChEBI" id="CHEBI:57856"/>
        <dbReference type="ChEBI" id="CHEBI:59789"/>
        <dbReference type="ChEBI" id="CHEBI:74506"/>
        <dbReference type="ChEBI" id="CHEBI:82748"/>
        <dbReference type="EC" id="2.1.1.199"/>
    </reaction>
</comment>
<dbReference type="NCBIfam" id="TIGR00006">
    <property type="entry name" value="16S rRNA (cytosine(1402)-N(4))-methyltransferase RsmH"/>
    <property type="match status" value="1"/>
</dbReference>
<dbReference type="GO" id="GO:0070475">
    <property type="term" value="P:rRNA base methylation"/>
    <property type="evidence" value="ECO:0007669"/>
    <property type="project" value="UniProtKB-UniRule"/>
</dbReference>
<feature type="binding site" evidence="6">
    <location>
        <position position="111"/>
    </location>
    <ligand>
        <name>S-adenosyl-L-methionine</name>
        <dbReference type="ChEBI" id="CHEBI:59789"/>
    </ligand>
</feature>
<evidence type="ECO:0000256" key="5">
    <source>
        <dbReference type="ARBA" id="ARBA00022691"/>
    </source>
</evidence>
<evidence type="ECO:0000256" key="4">
    <source>
        <dbReference type="ARBA" id="ARBA00022679"/>
    </source>
</evidence>
<comment type="function">
    <text evidence="6">Specifically methylates the N4 position of cytidine in position 1402 (C1402) of 16S rRNA.</text>
</comment>
<comment type="caution">
    <text evidence="7">The sequence shown here is derived from an EMBL/GenBank/DDBJ whole genome shotgun (WGS) entry which is preliminary data.</text>
</comment>
<dbReference type="EMBL" id="MGGW01000020">
    <property type="protein sequence ID" value="OGM53844.1"/>
    <property type="molecule type" value="Genomic_DNA"/>
</dbReference>
<dbReference type="HAMAP" id="MF_01007">
    <property type="entry name" value="16SrRNA_methyltr_H"/>
    <property type="match status" value="1"/>
</dbReference>
<reference evidence="7 8" key="1">
    <citation type="journal article" date="2016" name="Nat. Commun.">
        <title>Thousands of microbial genomes shed light on interconnected biogeochemical processes in an aquifer system.</title>
        <authorList>
            <person name="Anantharaman K."/>
            <person name="Brown C.T."/>
            <person name="Hug L.A."/>
            <person name="Sharon I."/>
            <person name="Castelle C.J."/>
            <person name="Probst A.J."/>
            <person name="Thomas B.C."/>
            <person name="Singh A."/>
            <person name="Wilkins M.J."/>
            <person name="Karaoz U."/>
            <person name="Brodie E.L."/>
            <person name="Williams K.H."/>
            <person name="Hubbard S.S."/>
            <person name="Banfield J.F."/>
        </authorList>
    </citation>
    <scope>NUCLEOTIDE SEQUENCE [LARGE SCALE GENOMIC DNA]</scope>
</reference>
<dbReference type="PIRSF" id="PIRSF004486">
    <property type="entry name" value="MraW"/>
    <property type="match status" value="1"/>
</dbReference>
<keyword evidence="3 6" id="KW-0489">Methyltransferase</keyword>
<evidence type="ECO:0000256" key="2">
    <source>
        <dbReference type="ARBA" id="ARBA00022552"/>
    </source>
</evidence>
<dbReference type="Gene3D" id="1.10.150.170">
    <property type="entry name" value="Putative methyltransferase TM0872, insert domain"/>
    <property type="match status" value="1"/>
</dbReference>
<dbReference type="EC" id="2.1.1.199" evidence="6"/>
<dbReference type="SUPFAM" id="SSF53335">
    <property type="entry name" value="S-adenosyl-L-methionine-dependent methyltransferases"/>
    <property type="match status" value="1"/>
</dbReference>
<dbReference type="AlphaFoldDB" id="A0A1F8AQ12"/>
<keyword evidence="6" id="KW-0963">Cytoplasm</keyword>
<gene>
    <name evidence="6" type="primary">rsmH</name>
    <name evidence="7" type="ORF">A3E44_05505</name>
</gene>
<evidence type="ECO:0000256" key="3">
    <source>
        <dbReference type="ARBA" id="ARBA00022603"/>
    </source>
</evidence>
<dbReference type="GO" id="GO:0071424">
    <property type="term" value="F:rRNA (cytosine-N4-)-methyltransferase activity"/>
    <property type="evidence" value="ECO:0007669"/>
    <property type="project" value="UniProtKB-UniRule"/>
</dbReference>
<sequence length="296" mass="32946">MVRKQKTDATHESVLVEEVISTFKLKIKRNQRIIDATVGTGGHTLELIKNGALVLGLEIDPKMSQIARFRLGEMPYKLILGNFKDIDSIAKKEGFTDIDGVLFDLGVSNLHLKDIKRGFSFDTPEALLDMRLNEQDQGVKAADLLNVLRKDQLTDLFGKVLGFRATKSLVDRIVEFRNGKRFTAVEDLLGVVGGVRTTGRNPATKAFLALRIAVNLETENIKEALPKAFALLRAGGRLCIISFHSLEDKIVKACFTSLVASKLAQSITKKPITPGYQELERNRRSRSAKMRVVEKI</sequence>
<dbReference type="Proteomes" id="UP000178603">
    <property type="component" value="Unassembled WGS sequence"/>
</dbReference>
<name>A0A1F8AQ12_9BACT</name>
<dbReference type="PANTHER" id="PTHR11265">
    <property type="entry name" value="S-ADENOSYL-METHYLTRANSFERASE MRAW"/>
    <property type="match status" value="1"/>
</dbReference>
<feature type="binding site" evidence="6">
    <location>
        <position position="83"/>
    </location>
    <ligand>
        <name>S-adenosyl-L-methionine</name>
        <dbReference type="ChEBI" id="CHEBI:59789"/>
    </ligand>
</feature>
<dbReference type="PANTHER" id="PTHR11265:SF0">
    <property type="entry name" value="12S RRNA N4-METHYLCYTIDINE METHYLTRANSFERASE"/>
    <property type="match status" value="1"/>
</dbReference>
<dbReference type="GO" id="GO:0005737">
    <property type="term" value="C:cytoplasm"/>
    <property type="evidence" value="ECO:0007669"/>
    <property type="project" value="UniProtKB-SubCell"/>
</dbReference>